<evidence type="ECO:0000313" key="5">
    <source>
        <dbReference type="Proteomes" id="UP000193387"/>
    </source>
</evidence>
<protein>
    <submittedName>
        <fullName evidence="4">Peptidase S15</fullName>
    </submittedName>
</protein>
<evidence type="ECO:0000256" key="1">
    <source>
        <dbReference type="ARBA" id="ARBA00022801"/>
    </source>
</evidence>
<dbReference type="RefSeq" id="WP_085255772.1">
    <property type="nucleotide sequence ID" value="NZ_AP022573.1"/>
</dbReference>
<dbReference type="Gene3D" id="2.60.120.260">
    <property type="entry name" value="Galactose-binding domain-like"/>
    <property type="match status" value="1"/>
</dbReference>
<dbReference type="InterPro" id="IPR005674">
    <property type="entry name" value="CocE/Ser_esterase"/>
</dbReference>
<evidence type="ECO:0000259" key="3">
    <source>
        <dbReference type="SMART" id="SM00939"/>
    </source>
</evidence>
<organism evidence="4 5">
    <name type="scientific">Mycobacterium saskatchewanense</name>
    <dbReference type="NCBI Taxonomy" id="220927"/>
    <lineage>
        <taxon>Bacteria</taxon>
        <taxon>Bacillati</taxon>
        <taxon>Actinomycetota</taxon>
        <taxon>Actinomycetes</taxon>
        <taxon>Mycobacteriales</taxon>
        <taxon>Mycobacteriaceae</taxon>
        <taxon>Mycobacterium</taxon>
        <taxon>Mycobacterium simiae complex</taxon>
    </lineage>
</organism>
<dbReference type="GO" id="GO:0008239">
    <property type="term" value="F:dipeptidyl-peptidase activity"/>
    <property type="evidence" value="ECO:0007669"/>
    <property type="project" value="InterPro"/>
</dbReference>
<feature type="domain" description="Xaa-Pro dipeptidyl-peptidase C-terminal" evidence="3">
    <location>
        <begin position="337"/>
        <end position="566"/>
    </location>
</feature>
<dbReference type="SMART" id="SM00939">
    <property type="entry name" value="PepX_C"/>
    <property type="match status" value="1"/>
</dbReference>
<dbReference type="Gene3D" id="1.10.3020.10">
    <property type="entry name" value="alpha-amino acid ester hydrolase ( Helical cap domain)"/>
    <property type="match status" value="1"/>
</dbReference>
<dbReference type="Gene3D" id="3.40.50.1820">
    <property type="entry name" value="alpha/beta hydrolase"/>
    <property type="match status" value="1"/>
</dbReference>
<evidence type="ECO:0000313" key="4">
    <source>
        <dbReference type="EMBL" id="ORW71694.1"/>
    </source>
</evidence>
<evidence type="ECO:0000256" key="2">
    <source>
        <dbReference type="SAM" id="MobiDB-lite"/>
    </source>
</evidence>
<dbReference type="InterPro" id="IPR008979">
    <property type="entry name" value="Galactose-bd-like_sf"/>
</dbReference>
<dbReference type="NCBIfam" id="TIGR00976">
    <property type="entry name" value="CocE_NonD"/>
    <property type="match status" value="1"/>
</dbReference>
<dbReference type="SUPFAM" id="SSF53474">
    <property type="entry name" value="alpha/beta-Hydrolases"/>
    <property type="match status" value="1"/>
</dbReference>
<sequence>MAASDSTLNGPQTTGREYRNLSEPRYTSRTDINTAIGMRDGTDLLADIHRPDAEGRFPALVAASPYPRQMQDLGAPAGFIEAGVTDFWVPRGYAHVIANVRGTCGSGGTFGFFDAQERRDMYDLVEWVAAQPWCDGNVGMIGISYFAMTQLEAAVERPPHLKAIFPLAVTSDLYEGANHHGLLSSSFITPFLAMMGLTSERSDGLWRSKPIGLARRVLNTPRLHKKFETMNGEAAVTMLRQLLRLPHDPHPWDELWQEAAVKHPARDEWWEERNLLPLLKNIDVPVYLGCDWENVPLHLPSTFTTWNGLSHNACVRIGMLGKFGLTWPWESMHTEALAWYDHWLKGADTGIVEGPPIRYFLPGADEWRTADSWPPSPAPHRELALRADGGLDDDEGEPGSRTMMVLGGGLGRVRPSAIDPPSTLSWTGAPLTRDVDVVGDVELRLVASATAIDTAWMVTLQDVAPDGEATDVTAGWLRASMREVDEAASRPGAPVLPCRNPRAVPVGEDVVYRIPLVPNARRFKAEHRIRLVLSSDDQNPSTPAIMNFRHASVGTSSLNTVRSSSRLLLPVLG</sequence>
<dbReference type="Proteomes" id="UP000193387">
    <property type="component" value="Unassembled WGS sequence"/>
</dbReference>
<dbReference type="AlphaFoldDB" id="A0AAJ3NQG8"/>
<feature type="compositionally biased region" description="Basic and acidic residues" evidence="2">
    <location>
        <begin position="16"/>
        <end position="28"/>
    </location>
</feature>
<accession>A0AAJ3NQG8</accession>
<dbReference type="SUPFAM" id="SSF49785">
    <property type="entry name" value="Galactose-binding domain-like"/>
    <property type="match status" value="1"/>
</dbReference>
<dbReference type="PANTHER" id="PTHR43056">
    <property type="entry name" value="PEPTIDASE S9 PROLYL OLIGOPEPTIDASE"/>
    <property type="match status" value="1"/>
</dbReference>
<name>A0AAJ3NQG8_9MYCO</name>
<keyword evidence="5" id="KW-1185">Reference proteome</keyword>
<feature type="compositionally biased region" description="Polar residues" evidence="2">
    <location>
        <begin position="1"/>
        <end position="15"/>
    </location>
</feature>
<comment type="caution">
    <text evidence="4">The sequence shown here is derived from an EMBL/GenBank/DDBJ whole genome shotgun (WGS) entry which is preliminary data.</text>
</comment>
<dbReference type="Pfam" id="PF02129">
    <property type="entry name" value="Peptidase_S15"/>
    <property type="match status" value="1"/>
</dbReference>
<dbReference type="EMBL" id="LQPR01000028">
    <property type="protein sequence ID" value="ORW71694.1"/>
    <property type="molecule type" value="Genomic_DNA"/>
</dbReference>
<dbReference type="InterPro" id="IPR050585">
    <property type="entry name" value="Xaa-Pro_dipeptidyl-ppase/CocE"/>
</dbReference>
<dbReference type="InterPro" id="IPR013736">
    <property type="entry name" value="Xaa-Pro_dipept_C"/>
</dbReference>
<keyword evidence="1" id="KW-0378">Hydrolase</keyword>
<dbReference type="InterPro" id="IPR029058">
    <property type="entry name" value="AB_hydrolase_fold"/>
</dbReference>
<dbReference type="Pfam" id="PF08530">
    <property type="entry name" value="PepX_C"/>
    <property type="match status" value="1"/>
</dbReference>
<dbReference type="PANTHER" id="PTHR43056:SF10">
    <property type="entry name" value="COCE_NOND FAMILY, PUTATIVE (AFU_ORTHOLOGUE AFUA_7G00600)-RELATED"/>
    <property type="match status" value="1"/>
</dbReference>
<dbReference type="InterPro" id="IPR000383">
    <property type="entry name" value="Xaa-Pro-like_dom"/>
</dbReference>
<proteinExistence type="predicted"/>
<feature type="region of interest" description="Disordered" evidence="2">
    <location>
        <begin position="1"/>
        <end position="30"/>
    </location>
</feature>
<gene>
    <name evidence="4" type="ORF">AWC23_13075</name>
</gene>
<reference evidence="4 5" key="1">
    <citation type="submission" date="2016-01" db="EMBL/GenBank/DDBJ databases">
        <title>The new phylogeny of the genus Mycobacterium.</title>
        <authorList>
            <person name="Tarcisio F."/>
            <person name="Conor M."/>
            <person name="Antonella G."/>
            <person name="Elisabetta G."/>
            <person name="Giulia F.S."/>
            <person name="Sara T."/>
            <person name="Anna F."/>
            <person name="Clotilde B."/>
            <person name="Roberto B."/>
            <person name="Veronica D.S."/>
            <person name="Fabio R."/>
            <person name="Monica P."/>
            <person name="Olivier J."/>
            <person name="Enrico T."/>
            <person name="Nicola S."/>
        </authorList>
    </citation>
    <scope>NUCLEOTIDE SEQUENCE [LARGE SCALE GENOMIC DNA]</scope>
    <source>
        <strain evidence="4 5">DSM 44616</strain>
    </source>
</reference>